<evidence type="ECO:0000256" key="1">
    <source>
        <dbReference type="SAM" id="Phobius"/>
    </source>
</evidence>
<keyword evidence="1" id="KW-0472">Membrane</keyword>
<sequence>MQKKKKHWKRYLFMIILLGIYAIRVIFVNADNDKARVHYVNEKETARTKNMEISISDATLYDTPAFLAKYRNTTQYFSTWSMYYRNAGQLDSFVKDKYILCARMTLKNCSQKVRDINLTTFHIYIGEGYHNGVPQDLFSSLNGFGGLSIQPGHVFSFTLVYTLNELNIKKEIYDDLANQDISILVSGYPNIQRIRLNSIKYEKASEKQRDYYDQLVGVGYEPIEWEEDTKEGTMQEIGGTYCEKGVTFSVDSYDISRKVDVKKLKGDDKETLQHYLDKKGNVIRGLNEEDAVIVWIRLHVKNLSGQEQIIPIQPGLVKYNGHETDGNIYAEAGEHLQFLNNSSLCKIEEGTDSTVLLGYLVEDNVYAKDKAKWKPEKRALYLNFAIGAYEDVDFKKGEYSYGKFLRVK</sequence>
<name>A0ABR7MY43_9FIRM</name>
<keyword evidence="1" id="KW-1133">Transmembrane helix</keyword>
<keyword evidence="1" id="KW-0812">Transmembrane</keyword>
<organism evidence="2 3">
    <name type="scientific">Jutongia huaianensis</name>
    <dbReference type="NCBI Taxonomy" id="2763668"/>
    <lineage>
        <taxon>Bacteria</taxon>
        <taxon>Bacillati</taxon>
        <taxon>Bacillota</taxon>
        <taxon>Clostridia</taxon>
        <taxon>Lachnospirales</taxon>
        <taxon>Lachnospiraceae</taxon>
        <taxon>Jutongia</taxon>
    </lineage>
</organism>
<feature type="transmembrane region" description="Helical" evidence="1">
    <location>
        <begin position="12"/>
        <end position="30"/>
    </location>
</feature>
<reference evidence="2 3" key="1">
    <citation type="submission" date="2020-08" db="EMBL/GenBank/DDBJ databases">
        <title>Genome public.</title>
        <authorList>
            <person name="Liu C."/>
            <person name="Sun Q."/>
        </authorList>
    </citation>
    <scope>NUCLEOTIDE SEQUENCE [LARGE SCALE GENOMIC DNA]</scope>
    <source>
        <strain evidence="2 3">NSJ-37</strain>
    </source>
</reference>
<gene>
    <name evidence="2" type="ORF">H8704_00770</name>
</gene>
<keyword evidence="3" id="KW-1185">Reference proteome</keyword>
<comment type="caution">
    <text evidence="2">The sequence shown here is derived from an EMBL/GenBank/DDBJ whole genome shotgun (WGS) entry which is preliminary data.</text>
</comment>
<protein>
    <submittedName>
        <fullName evidence="2">Uncharacterized protein</fullName>
    </submittedName>
</protein>
<dbReference type="EMBL" id="JACRSX010000001">
    <property type="protein sequence ID" value="MBC8561174.1"/>
    <property type="molecule type" value="Genomic_DNA"/>
</dbReference>
<proteinExistence type="predicted"/>
<dbReference type="RefSeq" id="WP_249296924.1">
    <property type="nucleotide sequence ID" value="NZ_JACRSX010000001.1"/>
</dbReference>
<evidence type="ECO:0000313" key="2">
    <source>
        <dbReference type="EMBL" id="MBC8561174.1"/>
    </source>
</evidence>
<evidence type="ECO:0000313" key="3">
    <source>
        <dbReference type="Proteomes" id="UP000606193"/>
    </source>
</evidence>
<accession>A0ABR7MY43</accession>
<dbReference type="Proteomes" id="UP000606193">
    <property type="component" value="Unassembled WGS sequence"/>
</dbReference>